<comment type="caution">
    <text evidence="4">The sequence shown here is derived from an EMBL/GenBank/DDBJ whole genome shotgun (WGS) entry which is preliminary data.</text>
</comment>
<protein>
    <submittedName>
        <fullName evidence="4">Uncharacterized protein</fullName>
    </submittedName>
</protein>
<dbReference type="Gene3D" id="1.10.10.370">
    <property type="entry name" value="DsrC-like protein, C-terminal domain"/>
    <property type="match status" value="1"/>
</dbReference>
<organism evidence="4">
    <name type="scientific">Leucothrix mucor</name>
    <dbReference type="NCBI Taxonomy" id="45248"/>
    <lineage>
        <taxon>Bacteria</taxon>
        <taxon>Pseudomonadati</taxon>
        <taxon>Pseudomonadota</taxon>
        <taxon>Gammaproteobacteria</taxon>
        <taxon>Thiotrichales</taxon>
        <taxon>Thiotrichaceae</taxon>
        <taxon>Leucothrix</taxon>
    </lineage>
</organism>
<comment type="subcellular location">
    <subcellularLocation>
        <location evidence="1">Cytoplasm</location>
    </subcellularLocation>
</comment>
<dbReference type="SUPFAM" id="SSF69721">
    <property type="entry name" value="DsrC, the gamma subunit of dissimilatory sulfite reductase"/>
    <property type="match status" value="1"/>
</dbReference>
<dbReference type="Proteomes" id="UP000885750">
    <property type="component" value="Unassembled WGS sequence"/>
</dbReference>
<evidence type="ECO:0000256" key="2">
    <source>
        <dbReference type="ARBA" id="ARBA00005718"/>
    </source>
</evidence>
<dbReference type="EMBL" id="DRMS01000446">
    <property type="protein sequence ID" value="HFC93487.1"/>
    <property type="molecule type" value="Genomic_DNA"/>
</dbReference>
<reference evidence="4" key="1">
    <citation type="journal article" date="2020" name="mSystems">
        <title>Genome- and Community-Level Interaction Insights into Carbon Utilization and Element Cycling Functions of Hydrothermarchaeota in Hydrothermal Sediment.</title>
        <authorList>
            <person name="Zhou Z."/>
            <person name="Liu Y."/>
            <person name="Xu W."/>
            <person name="Pan J."/>
            <person name="Luo Z.H."/>
            <person name="Li M."/>
        </authorList>
    </citation>
    <scope>NUCLEOTIDE SEQUENCE [LARGE SCALE GENOMIC DNA]</scope>
    <source>
        <strain evidence="4">HyVt-493</strain>
    </source>
</reference>
<name>A0A7V2WWA8_LEUMU</name>
<evidence type="ECO:0000256" key="1">
    <source>
        <dbReference type="ARBA" id="ARBA00004496"/>
    </source>
</evidence>
<keyword evidence="3" id="KW-0963">Cytoplasm</keyword>
<sequence length="175" mass="20290">MESNNLVVWNEPSLIISTVERAELYQVEVMNITKDEIKNSMRGVLMEKNNIAPRPASQYKISSDIADRLFIHNPDEWSPKRCVCMATKDRLTLTNEHWIIIAIYRAFYLKNQYSPRVGLVRNDIIKHLVNKKIPVINAREFHSYFNVYNFFPLGFIQSSSLAGMPPILHAGSPYY</sequence>
<dbReference type="InterPro" id="IPR025526">
    <property type="entry name" value="DsrC-like_dom_sf"/>
</dbReference>
<accession>A0A7V2WWA8</accession>
<proteinExistence type="inferred from homology"/>
<evidence type="ECO:0000313" key="4">
    <source>
        <dbReference type="EMBL" id="HFC93487.1"/>
    </source>
</evidence>
<gene>
    <name evidence="4" type="ORF">ENJ51_11820</name>
</gene>
<dbReference type="AlphaFoldDB" id="A0A7V2WWA8"/>
<dbReference type="Pfam" id="PF04358">
    <property type="entry name" value="DsrC"/>
    <property type="match status" value="1"/>
</dbReference>
<dbReference type="InterPro" id="IPR007453">
    <property type="entry name" value="DsrC/TusE"/>
</dbReference>
<comment type="similarity">
    <text evidence="2">Belongs to the DsrC/TusE family.</text>
</comment>
<dbReference type="GO" id="GO:0005737">
    <property type="term" value="C:cytoplasm"/>
    <property type="evidence" value="ECO:0007669"/>
    <property type="project" value="UniProtKB-SubCell"/>
</dbReference>
<evidence type="ECO:0000256" key="3">
    <source>
        <dbReference type="ARBA" id="ARBA00022490"/>
    </source>
</evidence>
<dbReference type="InterPro" id="IPR042072">
    <property type="entry name" value="DsrC-like_C"/>
</dbReference>